<dbReference type="Proteomes" id="UP000037122">
    <property type="component" value="Unassembled WGS sequence"/>
</dbReference>
<comment type="caution">
    <text evidence="2">The sequence shown here is derived from an EMBL/GenBank/DDBJ whole genome shotgun (WGS) entry which is preliminary data.</text>
</comment>
<name>A0A0L0NR90_CANAR</name>
<gene>
    <name evidence="2" type="ORF">QG37_07124</name>
</gene>
<evidence type="ECO:0000256" key="1">
    <source>
        <dbReference type="SAM" id="MobiDB-lite"/>
    </source>
</evidence>
<dbReference type="EMBL" id="LGST01000054">
    <property type="protein sequence ID" value="KND96514.1"/>
    <property type="molecule type" value="Genomic_DNA"/>
</dbReference>
<accession>A0A0L0NR90</accession>
<proteinExistence type="predicted"/>
<dbReference type="VEuPathDB" id="FungiDB:QG37_07124"/>
<feature type="compositionally biased region" description="Low complexity" evidence="1">
    <location>
        <begin position="69"/>
        <end position="85"/>
    </location>
</feature>
<evidence type="ECO:0000313" key="3">
    <source>
        <dbReference type="Proteomes" id="UP000037122"/>
    </source>
</evidence>
<dbReference type="VEuPathDB" id="FungiDB:CJJ09_003793"/>
<sequence length="462" mass="50221">MSGLGIVLEEAESPRPAQLSPQMTPVSHCEEDSSSHHLAEPLLPPLPKGEPFLRSILTSFASLHEAEGSSNNNSSYNSNSATNNISHEKDGGGHSRSGLDELTAFLGHLGFPLYASYELDSPLLNIDAMPLAFPEPQLLLPLNNSSNNTNINSITSSNGTAALPLTNSLPLRRLKLIKKGIRKLSLLKMASSSAFSSTNNTPTSEVVPLLSTRPSVSPIQPQSSNELSLLLALSLLKSSTFSQAAAAQPAAHSHTLSLGLNLALVLGRRRTLLNPMLALAASTPPIPSPVIMLLENLTLLKKNLNDTEQCFFETLQMLSNTSEVNLTHLGARDDSHREKIDSIDKLATSDELIEYLLFLHEHKKSIEDAYDVTKDRLSHSGWCSTSDLENLALQRDCSLSQIDTKLLKIEERLNSRFNLLMLNNANVSVAKHQPQKGPSKEATMSPSLKVLESRCLSFAMET</sequence>
<dbReference type="VEuPathDB" id="FungiDB:CJI96_0004696"/>
<dbReference type="AlphaFoldDB" id="A0A0L0NR90"/>
<feature type="compositionally biased region" description="Basic and acidic residues" evidence="1">
    <location>
        <begin position="28"/>
        <end position="39"/>
    </location>
</feature>
<reference evidence="3" key="1">
    <citation type="journal article" date="2015" name="BMC Genomics">
        <title>Draft genome of a commonly misdiagnosed multidrug resistant pathogen Candida auris.</title>
        <authorList>
            <person name="Chatterjee S."/>
            <person name="Alampalli S.V."/>
            <person name="Nageshan R.K."/>
            <person name="Chettiar S.T."/>
            <person name="Joshi S."/>
            <person name="Tatu U.S."/>
        </authorList>
    </citation>
    <scope>NUCLEOTIDE SEQUENCE [LARGE SCALE GENOMIC DNA]</scope>
    <source>
        <strain evidence="3">6684</strain>
    </source>
</reference>
<feature type="region of interest" description="Disordered" evidence="1">
    <location>
        <begin position="67"/>
        <end position="95"/>
    </location>
</feature>
<organism evidence="2 3">
    <name type="scientific">Candidozyma auris</name>
    <name type="common">Yeast</name>
    <name type="synonym">Candida auris</name>
    <dbReference type="NCBI Taxonomy" id="498019"/>
    <lineage>
        <taxon>Eukaryota</taxon>
        <taxon>Fungi</taxon>
        <taxon>Dikarya</taxon>
        <taxon>Ascomycota</taxon>
        <taxon>Saccharomycotina</taxon>
        <taxon>Pichiomycetes</taxon>
        <taxon>Metschnikowiaceae</taxon>
        <taxon>Candidozyma</taxon>
    </lineage>
</organism>
<feature type="region of interest" description="Disordered" evidence="1">
    <location>
        <begin position="1"/>
        <end position="44"/>
    </location>
</feature>
<protein>
    <submittedName>
        <fullName evidence="2">Uncharacterized protein</fullName>
    </submittedName>
</protein>
<evidence type="ECO:0000313" key="2">
    <source>
        <dbReference type="EMBL" id="KND96514.1"/>
    </source>
</evidence>
<dbReference type="VEuPathDB" id="FungiDB:CJI97_005615"/>
<dbReference type="VEuPathDB" id="FungiDB:CJJ07_005479"/>
<feature type="compositionally biased region" description="Basic and acidic residues" evidence="1">
    <location>
        <begin position="86"/>
        <end position="95"/>
    </location>
</feature>
<dbReference type="VEuPathDB" id="FungiDB:B9J08_005534"/>